<sequence>MGPFVDILKFIEDIRIRKALTDMHKCYKSHVTVFWNAAHYVEEDKAIYSTVKMKDENHKDIDVAVKIIVGDIRSVLELNDKDEDPIHVPERLCKGLWFRMGYTGFVNDPTYHKSKLSKPYKFLIHSVVHALGHRKGGYDESVDYVMNIITCLILNRPYNISQMIFIHMLDNIKGEKFLQYPRFVQMLQDDQIANLPKEEDDELVLHHMDNETLRRLNVYRGQPTEPPSRKKFAAIAKSDYEAPADDKWGHDNSDSGTETEKMSLFEPKRSRWWVKVDDKKKKKRRTPTQTTPKASTPKAAAKRIPKKKKTPTTPHLVDEPSRDEAQHGGDNVVGGDNEIFYKEIEQIIADTDAAEKAQNAEKASGEAGGEKAGGENVETVDETLVEGVVRTDSSETESNIDLTQIAPTTSHNEKRGRKAGPSRKRKKVTMKMLHMFLHLLKR</sequence>
<feature type="compositionally biased region" description="Basic and acidic residues" evidence="1">
    <location>
        <begin position="316"/>
        <end position="327"/>
    </location>
</feature>
<evidence type="ECO:0000313" key="3">
    <source>
        <dbReference type="Proteomes" id="UP000215914"/>
    </source>
</evidence>
<feature type="region of interest" description="Disordered" evidence="1">
    <location>
        <begin position="352"/>
        <end position="427"/>
    </location>
</feature>
<proteinExistence type="predicted"/>
<dbReference type="EMBL" id="MNCJ02000327">
    <property type="protein sequence ID" value="KAF5778937.1"/>
    <property type="molecule type" value="Genomic_DNA"/>
</dbReference>
<keyword evidence="3" id="KW-1185">Reference proteome</keyword>
<feature type="compositionally biased region" description="Basic residues" evidence="1">
    <location>
        <begin position="414"/>
        <end position="427"/>
    </location>
</feature>
<dbReference type="Gramene" id="mRNA:HanXRQr2_Chr12g0553461">
    <property type="protein sequence ID" value="CDS:HanXRQr2_Chr12g0553461.1"/>
    <property type="gene ID" value="HanXRQr2_Chr12g0553461"/>
</dbReference>
<dbReference type="AlphaFoldDB" id="A0A9K3HIJ8"/>
<evidence type="ECO:0000256" key="1">
    <source>
        <dbReference type="SAM" id="MobiDB-lite"/>
    </source>
</evidence>
<name>A0A9K3HIJ8_HELAN</name>
<protein>
    <submittedName>
        <fullName evidence="2">Uncharacterized protein</fullName>
    </submittedName>
</protein>
<accession>A0A9K3HIJ8</accession>
<evidence type="ECO:0000313" key="2">
    <source>
        <dbReference type="EMBL" id="KAF5778937.1"/>
    </source>
</evidence>
<reference evidence="2" key="2">
    <citation type="submission" date="2020-06" db="EMBL/GenBank/DDBJ databases">
        <title>Helianthus annuus Genome sequencing and assembly Release 2.</title>
        <authorList>
            <person name="Gouzy J."/>
            <person name="Langlade N."/>
            <person name="Munos S."/>
        </authorList>
    </citation>
    <scope>NUCLEOTIDE SEQUENCE</scope>
    <source>
        <tissue evidence="2">Leaves</tissue>
    </source>
</reference>
<feature type="compositionally biased region" description="Polar residues" evidence="1">
    <location>
        <begin position="396"/>
        <end position="410"/>
    </location>
</feature>
<dbReference type="Proteomes" id="UP000215914">
    <property type="component" value="Unassembled WGS sequence"/>
</dbReference>
<feature type="region of interest" description="Disordered" evidence="1">
    <location>
        <begin position="243"/>
        <end position="263"/>
    </location>
</feature>
<gene>
    <name evidence="2" type="ORF">HanXRQr2_Chr12g0553461</name>
</gene>
<feature type="region of interest" description="Disordered" evidence="1">
    <location>
        <begin position="276"/>
        <end position="337"/>
    </location>
</feature>
<organism evidence="2 3">
    <name type="scientific">Helianthus annuus</name>
    <name type="common">Common sunflower</name>
    <dbReference type="NCBI Taxonomy" id="4232"/>
    <lineage>
        <taxon>Eukaryota</taxon>
        <taxon>Viridiplantae</taxon>
        <taxon>Streptophyta</taxon>
        <taxon>Embryophyta</taxon>
        <taxon>Tracheophyta</taxon>
        <taxon>Spermatophyta</taxon>
        <taxon>Magnoliopsida</taxon>
        <taxon>eudicotyledons</taxon>
        <taxon>Gunneridae</taxon>
        <taxon>Pentapetalae</taxon>
        <taxon>asterids</taxon>
        <taxon>campanulids</taxon>
        <taxon>Asterales</taxon>
        <taxon>Asteraceae</taxon>
        <taxon>Asteroideae</taxon>
        <taxon>Heliantheae alliance</taxon>
        <taxon>Heliantheae</taxon>
        <taxon>Helianthus</taxon>
    </lineage>
</organism>
<feature type="compositionally biased region" description="Low complexity" evidence="1">
    <location>
        <begin position="287"/>
        <end position="299"/>
    </location>
</feature>
<reference evidence="2" key="1">
    <citation type="journal article" date="2017" name="Nature">
        <title>The sunflower genome provides insights into oil metabolism, flowering and Asterid evolution.</title>
        <authorList>
            <person name="Badouin H."/>
            <person name="Gouzy J."/>
            <person name="Grassa C.J."/>
            <person name="Murat F."/>
            <person name="Staton S.E."/>
            <person name="Cottret L."/>
            <person name="Lelandais-Briere C."/>
            <person name="Owens G.L."/>
            <person name="Carrere S."/>
            <person name="Mayjonade B."/>
            <person name="Legrand L."/>
            <person name="Gill N."/>
            <person name="Kane N.C."/>
            <person name="Bowers J.E."/>
            <person name="Hubner S."/>
            <person name="Bellec A."/>
            <person name="Berard A."/>
            <person name="Berges H."/>
            <person name="Blanchet N."/>
            <person name="Boniface M.C."/>
            <person name="Brunel D."/>
            <person name="Catrice O."/>
            <person name="Chaidir N."/>
            <person name="Claudel C."/>
            <person name="Donnadieu C."/>
            <person name="Faraut T."/>
            <person name="Fievet G."/>
            <person name="Helmstetter N."/>
            <person name="King M."/>
            <person name="Knapp S.J."/>
            <person name="Lai Z."/>
            <person name="Le Paslier M.C."/>
            <person name="Lippi Y."/>
            <person name="Lorenzon L."/>
            <person name="Mandel J.R."/>
            <person name="Marage G."/>
            <person name="Marchand G."/>
            <person name="Marquand E."/>
            <person name="Bret-Mestries E."/>
            <person name="Morien E."/>
            <person name="Nambeesan S."/>
            <person name="Nguyen T."/>
            <person name="Pegot-Espagnet P."/>
            <person name="Pouilly N."/>
            <person name="Raftis F."/>
            <person name="Sallet E."/>
            <person name="Schiex T."/>
            <person name="Thomas J."/>
            <person name="Vandecasteele C."/>
            <person name="Vares D."/>
            <person name="Vear F."/>
            <person name="Vautrin S."/>
            <person name="Crespi M."/>
            <person name="Mangin B."/>
            <person name="Burke J.M."/>
            <person name="Salse J."/>
            <person name="Munos S."/>
            <person name="Vincourt P."/>
            <person name="Rieseberg L.H."/>
            <person name="Langlade N.B."/>
        </authorList>
    </citation>
    <scope>NUCLEOTIDE SEQUENCE</scope>
    <source>
        <tissue evidence="2">Leaves</tissue>
    </source>
</reference>
<feature type="compositionally biased region" description="Basic residues" evidence="1">
    <location>
        <begin position="300"/>
        <end position="310"/>
    </location>
</feature>
<comment type="caution">
    <text evidence="2">The sequence shown here is derived from an EMBL/GenBank/DDBJ whole genome shotgun (WGS) entry which is preliminary data.</text>
</comment>